<organism evidence="1">
    <name type="scientific">freshwater metagenome</name>
    <dbReference type="NCBI Taxonomy" id="449393"/>
    <lineage>
        <taxon>unclassified sequences</taxon>
        <taxon>metagenomes</taxon>
        <taxon>ecological metagenomes</taxon>
    </lineage>
</organism>
<protein>
    <submittedName>
        <fullName evidence="1">Unannotated protein</fullName>
    </submittedName>
</protein>
<dbReference type="EMBL" id="CAFBML010000028">
    <property type="protein sequence ID" value="CAB4899990.1"/>
    <property type="molecule type" value="Genomic_DNA"/>
</dbReference>
<gene>
    <name evidence="1" type="ORF">UFOPK3592_00411</name>
</gene>
<evidence type="ECO:0000313" key="1">
    <source>
        <dbReference type="EMBL" id="CAB4899990.1"/>
    </source>
</evidence>
<dbReference type="AlphaFoldDB" id="A0A6J7G5N8"/>
<sequence>MITTVKKASSAAALEETKVAAGRVFVPVEIVVMSATQPK</sequence>
<name>A0A6J7G5N8_9ZZZZ</name>
<proteinExistence type="predicted"/>
<reference evidence="1" key="1">
    <citation type="submission" date="2020-05" db="EMBL/GenBank/DDBJ databases">
        <authorList>
            <person name="Chiriac C."/>
            <person name="Salcher M."/>
            <person name="Ghai R."/>
            <person name="Kavagutti S V."/>
        </authorList>
    </citation>
    <scope>NUCLEOTIDE SEQUENCE</scope>
</reference>
<accession>A0A6J7G5N8</accession>